<evidence type="ECO:0000313" key="3">
    <source>
        <dbReference type="Proteomes" id="UP000075714"/>
    </source>
</evidence>
<evidence type="ECO:0000256" key="1">
    <source>
        <dbReference type="SAM" id="MobiDB-lite"/>
    </source>
</evidence>
<reference evidence="3" key="1">
    <citation type="journal article" date="2016" name="Nat. Commun.">
        <title>The Gonium pectorale genome demonstrates co-option of cell cycle regulation during the evolution of multicellularity.</title>
        <authorList>
            <person name="Hanschen E.R."/>
            <person name="Marriage T.N."/>
            <person name="Ferris P.J."/>
            <person name="Hamaji T."/>
            <person name="Toyoda A."/>
            <person name="Fujiyama A."/>
            <person name="Neme R."/>
            <person name="Noguchi H."/>
            <person name="Minakuchi Y."/>
            <person name="Suzuki M."/>
            <person name="Kawai-Toyooka H."/>
            <person name="Smith D.R."/>
            <person name="Sparks H."/>
            <person name="Anderson J."/>
            <person name="Bakaric R."/>
            <person name="Luria V."/>
            <person name="Karger A."/>
            <person name="Kirschner M.W."/>
            <person name="Durand P.M."/>
            <person name="Michod R.E."/>
            <person name="Nozaki H."/>
            <person name="Olson B.J."/>
        </authorList>
    </citation>
    <scope>NUCLEOTIDE SEQUENCE [LARGE SCALE GENOMIC DNA]</scope>
    <source>
        <strain evidence="3">NIES-2863</strain>
    </source>
</reference>
<sequence>MTEAAAPIATFSPEALFPNFSLELFADRIEITFPVNYCCHVSVKREKLELDRVMDVTLNNDKYYKPFGLKQIDVWAYGDDRKTGPSASIPWIADADQAREAIQLAISLRKAATGRVPWPPDAISASLEEVPAASAGARGDAGGAPAARAGGGVAAADVRPEVVDAPAR</sequence>
<name>A0A150GAP9_GONPE</name>
<evidence type="ECO:0000313" key="2">
    <source>
        <dbReference type="EMBL" id="KXZ46898.1"/>
    </source>
</evidence>
<dbReference type="AlphaFoldDB" id="A0A150GAP9"/>
<dbReference type="Proteomes" id="UP000075714">
    <property type="component" value="Unassembled WGS sequence"/>
</dbReference>
<feature type="region of interest" description="Disordered" evidence="1">
    <location>
        <begin position="134"/>
        <end position="168"/>
    </location>
</feature>
<organism evidence="2 3">
    <name type="scientific">Gonium pectorale</name>
    <name type="common">Green alga</name>
    <dbReference type="NCBI Taxonomy" id="33097"/>
    <lineage>
        <taxon>Eukaryota</taxon>
        <taxon>Viridiplantae</taxon>
        <taxon>Chlorophyta</taxon>
        <taxon>core chlorophytes</taxon>
        <taxon>Chlorophyceae</taxon>
        <taxon>CS clade</taxon>
        <taxon>Chlamydomonadales</taxon>
        <taxon>Volvocaceae</taxon>
        <taxon>Gonium</taxon>
    </lineage>
</organism>
<protein>
    <submittedName>
        <fullName evidence="2">Uncharacterized protein</fullName>
    </submittedName>
</protein>
<comment type="caution">
    <text evidence="2">The sequence shown here is derived from an EMBL/GenBank/DDBJ whole genome shotgun (WGS) entry which is preliminary data.</text>
</comment>
<gene>
    <name evidence="2" type="ORF">GPECTOR_39g392</name>
</gene>
<keyword evidence="3" id="KW-1185">Reference proteome</keyword>
<accession>A0A150GAP9</accession>
<dbReference type="EMBL" id="LSYV01000040">
    <property type="protein sequence ID" value="KXZ46898.1"/>
    <property type="molecule type" value="Genomic_DNA"/>
</dbReference>
<feature type="compositionally biased region" description="Basic and acidic residues" evidence="1">
    <location>
        <begin position="158"/>
        <end position="168"/>
    </location>
</feature>
<feature type="compositionally biased region" description="Low complexity" evidence="1">
    <location>
        <begin position="134"/>
        <end position="148"/>
    </location>
</feature>
<proteinExistence type="predicted"/>